<dbReference type="EMBL" id="CAJVPK010000054">
    <property type="protein sequence ID" value="CAG8438857.1"/>
    <property type="molecule type" value="Genomic_DNA"/>
</dbReference>
<comment type="similarity">
    <text evidence="1">Belongs to the cytochrome P450 family.</text>
</comment>
<dbReference type="GO" id="GO:0016705">
    <property type="term" value="F:oxidoreductase activity, acting on paired donors, with incorporation or reduction of molecular oxygen"/>
    <property type="evidence" value="ECO:0007669"/>
    <property type="project" value="InterPro"/>
</dbReference>
<name>A0A9N8YPT2_9GLOM</name>
<dbReference type="Gene3D" id="1.10.630.10">
    <property type="entry name" value="Cytochrome P450"/>
    <property type="match status" value="1"/>
</dbReference>
<evidence type="ECO:0000313" key="6">
    <source>
        <dbReference type="Proteomes" id="UP000789706"/>
    </source>
</evidence>
<comment type="cofactor">
    <cofactor evidence="4">
        <name>heme</name>
        <dbReference type="ChEBI" id="CHEBI:30413"/>
    </cofactor>
</comment>
<dbReference type="GO" id="GO:0005506">
    <property type="term" value="F:iron ion binding"/>
    <property type="evidence" value="ECO:0007669"/>
    <property type="project" value="InterPro"/>
</dbReference>
<evidence type="ECO:0000313" key="5">
    <source>
        <dbReference type="EMBL" id="CAG8438857.1"/>
    </source>
</evidence>
<dbReference type="PANTHER" id="PTHR24300">
    <property type="entry name" value="CYTOCHROME P450 508A4-RELATED"/>
    <property type="match status" value="1"/>
</dbReference>
<dbReference type="SUPFAM" id="SSF48264">
    <property type="entry name" value="Cytochrome P450"/>
    <property type="match status" value="1"/>
</dbReference>
<sequence length="452" mass="52336">MSHDLHCGSSSRSLATNSRKLAQELRKKYGDIYEIYLGSTRTIWLNRADMVDEIMLSNNRLAENFNLDELGVSDKGILANRNLDDVMYHRKIYAKTILTPQFNKSIIPITQSLFKELESLWKDYGCLEGDKEIDIFLWMERLGFECMLKLFTNFRTYALINYYNFLNPKQKITIPENPLSPIVTEGFLKNLHDYFSILHHFFFSVKCLLRAPGKRKITNNYLRGKDLLDSNIMNIIKLRKSQIENSSIDELRKNQDLLTQLITMNTEKDITKGITDKFHSEPMSDVNIRQNLLEIMASGISASSSFLCYMIYTVAHHPKVLQQIQEELTNVLGTKEDSEITFEDLNKLKYCKAVISEVGRFRTSVNTRVSLKPVVIDNYKLPANQQFIINVPAIHMDPKNWNNPEEFDPSRFLSSDGDSKNTLMMFGVGSRTCKYLFLHTNKIKIDLKLTFI</sequence>
<accession>A0A9N8YPT2</accession>
<keyword evidence="4" id="KW-0349">Heme</keyword>
<dbReference type="InterPro" id="IPR002401">
    <property type="entry name" value="Cyt_P450_E_grp-I"/>
</dbReference>
<gene>
    <name evidence="5" type="ORF">DEBURN_LOCUS1270</name>
</gene>
<dbReference type="AlphaFoldDB" id="A0A9N8YPT2"/>
<proteinExistence type="inferred from homology"/>
<evidence type="ECO:0000256" key="3">
    <source>
        <dbReference type="ARBA" id="ARBA00023004"/>
    </source>
</evidence>
<keyword evidence="2 4" id="KW-0479">Metal-binding</keyword>
<comment type="caution">
    <text evidence="5">The sequence shown here is derived from an EMBL/GenBank/DDBJ whole genome shotgun (WGS) entry which is preliminary data.</text>
</comment>
<dbReference type="PRINTS" id="PR00463">
    <property type="entry name" value="EP450I"/>
</dbReference>
<dbReference type="Proteomes" id="UP000789706">
    <property type="component" value="Unassembled WGS sequence"/>
</dbReference>
<reference evidence="5" key="1">
    <citation type="submission" date="2021-06" db="EMBL/GenBank/DDBJ databases">
        <authorList>
            <person name="Kallberg Y."/>
            <person name="Tangrot J."/>
            <person name="Rosling A."/>
        </authorList>
    </citation>
    <scope>NUCLEOTIDE SEQUENCE</scope>
    <source>
        <strain evidence="5">AZ414A</strain>
    </source>
</reference>
<dbReference type="GO" id="GO:0020037">
    <property type="term" value="F:heme binding"/>
    <property type="evidence" value="ECO:0007669"/>
    <property type="project" value="InterPro"/>
</dbReference>
<protein>
    <submittedName>
        <fullName evidence="5">6680_t:CDS:1</fullName>
    </submittedName>
</protein>
<evidence type="ECO:0000256" key="1">
    <source>
        <dbReference type="ARBA" id="ARBA00010617"/>
    </source>
</evidence>
<dbReference type="InterPro" id="IPR001128">
    <property type="entry name" value="Cyt_P450"/>
</dbReference>
<evidence type="ECO:0000256" key="4">
    <source>
        <dbReference type="PIRSR" id="PIRSR602401-1"/>
    </source>
</evidence>
<evidence type="ECO:0000256" key="2">
    <source>
        <dbReference type="ARBA" id="ARBA00022723"/>
    </source>
</evidence>
<keyword evidence="3 4" id="KW-0408">Iron</keyword>
<dbReference type="CDD" id="cd00302">
    <property type="entry name" value="cytochrome_P450"/>
    <property type="match status" value="1"/>
</dbReference>
<dbReference type="GO" id="GO:0004497">
    <property type="term" value="F:monooxygenase activity"/>
    <property type="evidence" value="ECO:0007669"/>
    <property type="project" value="InterPro"/>
</dbReference>
<feature type="binding site" description="axial binding residue" evidence="4">
    <location>
        <position position="433"/>
    </location>
    <ligand>
        <name>heme</name>
        <dbReference type="ChEBI" id="CHEBI:30413"/>
    </ligand>
    <ligandPart>
        <name>Fe</name>
        <dbReference type="ChEBI" id="CHEBI:18248"/>
    </ligandPart>
</feature>
<dbReference type="InterPro" id="IPR036396">
    <property type="entry name" value="Cyt_P450_sf"/>
</dbReference>
<organism evidence="5 6">
    <name type="scientific">Diversispora eburnea</name>
    <dbReference type="NCBI Taxonomy" id="1213867"/>
    <lineage>
        <taxon>Eukaryota</taxon>
        <taxon>Fungi</taxon>
        <taxon>Fungi incertae sedis</taxon>
        <taxon>Mucoromycota</taxon>
        <taxon>Glomeromycotina</taxon>
        <taxon>Glomeromycetes</taxon>
        <taxon>Diversisporales</taxon>
        <taxon>Diversisporaceae</taxon>
        <taxon>Diversispora</taxon>
    </lineage>
</organism>
<dbReference type="OrthoDB" id="1470350at2759"/>
<dbReference type="Pfam" id="PF00067">
    <property type="entry name" value="p450"/>
    <property type="match status" value="1"/>
</dbReference>
<keyword evidence="6" id="KW-1185">Reference proteome</keyword>
<dbReference type="InterPro" id="IPR050182">
    <property type="entry name" value="Cytochrome_P450_fam2"/>
</dbReference>